<sequence>MLVVKYGAAVWRSWIHATEVVRVWTSGMLKEPEMLNTVVPKGPRDAGQLRTLKGRSWRGLQIGGEVIHLGDFVTFPQSVALDGNKGKFDFGGILRKVNDEICGRVRFGGSLHPSMAVMEVLRIEFNEKDVVPGDVSLFGYLCHLEYAGREDEFQVKRSWIQTEGGSDRLEFVSVVCSSGVISKFHPQLIGMSAVTVSL</sequence>
<keyword evidence="2" id="KW-1185">Reference proteome</keyword>
<name>A0A1Y2CIM9_9FUNG</name>
<accession>A0A1Y2CIM9</accession>
<organism evidence="1 2">
    <name type="scientific">Rhizoclosmatium globosum</name>
    <dbReference type="NCBI Taxonomy" id="329046"/>
    <lineage>
        <taxon>Eukaryota</taxon>
        <taxon>Fungi</taxon>
        <taxon>Fungi incertae sedis</taxon>
        <taxon>Chytridiomycota</taxon>
        <taxon>Chytridiomycota incertae sedis</taxon>
        <taxon>Chytridiomycetes</taxon>
        <taxon>Chytridiales</taxon>
        <taxon>Chytriomycetaceae</taxon>
        <taxon>Rhizoclosmatium</taxon>
    </lineage>
</organism>
<reference evidence="1 2" key="1">
    <citation type="submission" date="2016-07" db="EMBL/GenBank/DDBJ databases">
        <title>Pervasive Adenine N6-methylation of Active Genes in Fungi.</title>
        <authorList>
            <consortium name="DOE Joint Genome Institute"/>
            <person name="Mondo S.J."/>
            <person name="Dannebaum R.O."/>
            <person name="Kuo R.C."/>
            <person name="Labutti K."/>
            <person name="Haridas S."/>
            <person name="Kuo A."/>
            <person name="Salamov A."/>
            <person name="Ahrendt S.R."/>
            <person name="Lipzen A."/>
            <person name="Sullivan W."/>
            <person name="Andreopoulos W.B."/>
            <person name="Clum A."/>
            <person name="Lindquist E."/>
            <person name="Daum C."/>
            <person name="Ramamoorthy G.K."/>
            <person name="Gryganskyi A."/>
            <person name="Culley D."/>
            <person name="Magnuson J.K."/>
            <person name="James T.Y."/>
            <person name="O'Malley M.A."/>
            <person name="Stajich J.E."/>
            <person name="Spatafora J.W."/>
            <person name="Visel A."/>
            <person name="Grigoriev I.V."/>
        </authorList>
    </citation>
    <scope>NUCLEOTIDE SEQUENCE [LARGE SCALE GENOMIC DNA]</scope>
    <source>
        <strain evidence="1 2">JEL800</strain>
    </source>
</reference>
<protein>
    <submittedName>
        <fullName evidence="1">Uncharacterized protein</fullName>
    </submittedName>
</protein>
<dbReference type="EMBL" id="MCGO01000015">
    <property type="protein sequence ID" value="ORY46908.1"/>
    <property type="molecule type" value="Genomic_DNA"/>
</dbReference>
<dbReference type="AlphaFoldDB" id="A0A1Y2CIM9"/>
<proteinExistence type="predicted"/>
<evidence type="ECO:0000313" key="1">
    <source>
        <dbReference type="EMBL" id="ORY46908.1"/>
    </source>
</evidence>
<dbReference type="Proteomes" id="UP000193642">
    <property type="component" value="Unassembled WGS sequence"/>
</dbReference>
<dbReference type="OrthoDB" id="6600758at2759"/>
<evidence type="ECO:0000313" key="2">
    <source>
        <dbReference type="Proteomes" id="UP000193642"/>
    </source>
</evidence>
<gene>
    <name evidence="1" type="ORF">BCR33DRAFT_736411</name>
</gene>
<comment type="caution">
    <text evidence="1">The sequence shown here is derived from an EMBL/GenBank/DDBJ whole genome shotgun (WGS) entry which is preliminary data.</text>
</comment>